<organism evidence="2 3">
    <name type="scientific">Rotaria socialis</name>
    <dbReference type="NCBI Taxonomy" id="392032"/>
    <lineage>
        <taxon>Eukaryota</taxon>
        <taxon>Metazoa</taxon>
        <taxon>Spiralia</taxon>
        <taxon>Gnathifera</taxon>
        <taxon>Rotifera</taxon>
        <taxon>Eurotatoria</taxon>
        <taxon>Bdelloidea</taxon>
        <taxon>Philodinida</taxon>
        <taxon>Philodinidae</taxon>
        <taxon>Rotaria</taxon>
    </lineage>
</organism>
<accession>A0A822CF27</accession>
<proteinExistence type="predicted"/>
<evidence type="ECO:0000256" key="1">
    <source>
        <dbReference type="SAM" id="MobiDB-lite"/>
    </source>
</evidence>
<name>A0A822CF27_9BILA</name>
<evidence type="ECO:0000313" key="3">
    <source>
        <dbReference type="Proteomes" id="UP000663848"/>
    </source>
</evidence>
<sequence>SSLPSTVTGATAVVTQIPSIALTSPATTTKGSASSATSSPHHPPTSVMISSTSGN</sequence>
<feature type="compositionally biased region" description="Low complexity" evidence="1">
    <location>
        <begin position="23"/>
        <end position="46"/>
    </location>
</feature>
<dbReference type="AlphaFoldDB" id="A0A822CF27"/>
<protein>
    <submittedName>
        <fullName evidence="2">Uncharacterized protein</fullName>
    </submittedName>
</protein>
<feature type="region of interest" description="Disordered" evidence="1">
    <location>
        <begin position="21"/>
        <end position="55"/>
    </location>
</feature>
<feature type="non-terminal residue" evidence="2">
    <location>
        <position position="1"/>
    </location>
</feature>
<dbReference type="EMBL" id="CAJOBR010047357">
    <property type="protein sequence ID" value="CAF5042183.1"/>
    <property type="molecule type" value="Genomic_DNA"/>
</dbReference>
<dbReference type="Proteomes" id="UP000663848">
    <property type="component" value="Unassembled WGS sequence"/>
</dbReference>
<evidence type="ECO:0000313" key="2">
    <source>
        <dbReference type="EMBL" id="CAF5042183.1"/>
    </source>
</evidence>
<comment type="caution">
    <text evidence="2">The sequence shown here is derived from an EMBL/GenBank/DDBJ whole genome shotgun (WGS) entry which is preliminary data.</text>
</comment>
<reference evidence="2" key="1">
    <citation type="submission" date="2021-02" db="EMBL/GenBank/DDBJ databases">
        <authorList>
            <person name="Nowell W R."/>
        </authorList>
    </citation>
    <scope>NUCLEOTIDE SEQUENCE</scope>
</reference>
<gene>
    <name evidence="2" type="ORF">QYT958_LOCUS41471</name>
</gene>